<evidence type="ECO:0000259" key="1">
    <source>
        <dbReference type="Pfam" id="PF20274"/>
    </source>
</evidence>
<dbReference type="RefSeq" id="WP_132691215.1">
    <property type="nucleotide sequence ID" value="NZ_SKBU01000015.1"/>
</dbReference>
<comment type="caution">
    <text evidence="2">The sequence shown here is derived from an EMBL/GenBank/DDBJ whole genome shotgun (WGS) entry which is preliminary data.</text>
</comment>
<evidence type="ECO:0000313" key="3">
    <source>
        <dbReference type="Proteomes" id="UP000295244"/>
    </source>
</evidence>
<proteinExistence type="predicted"/>
<evidence type="ECO:0000313" key="2">
    <source>
        <dbReference type="EMBL" id="TCJ16910.1"/>
    </source>
</evidence>
<dbReference type="EMBL" id="SKBU01000015">
    <property type="protein sequence ID" value="TCJ16910.1"/>
    <property type="molecule type" value="Genomic_DNA"/>
</dbReference>
<dbReference type="InterPro" id="IPR046909">
    <property type="entry name" value="cREC_REC"/>
</dbReference>
<organism evidence="2 3">
    <name type="scientific">Rubrobacter taiwanensis</name>
    <dbReference type="NCBI Taxonomy" id="185139"/>
    <lineage>
        <taxon>Bacteria</taxon>
        <taxon>Bacillati</taxon>
        <taxon>Actinomycetota</taxon>
        <taxon>Rubrobacteria</taxon>
        <taxon>Rubrobacterales</taxon>
        <taxon>Rubrobacteraceae</taxon>
        <taxon>Rubrobacter</taxon>
    </lineage>
</organism>
<dbReference type="Pfam" id="PF20274">
    <property type="entry name" value="cREC_REC"/>
    <property type="match status" value="1"/>
</dbReference>
<gene>
    <name evidence="2" type="ORF">E0L93_09415</name>
</gene>
<reference evidence="2 3" key="1">
    <citation type="submission" date="2019-03" db="EMBL/GenBank/DDBJ databases">
        <title>Whole genome sequence of a novel Rubrobacter taiwanensis strain, isolated from Yellowstone National Park.</title>
        <authorList>
            <person name="Freed S."/>
            <person name="Ramaley R.F."/>
            <person name="Kyndt J.A."/>
        </authorList>
    </citation>
    <scope>NUCLEOTIDE SEQUENCE [LARGE SCALE GENOMIC DNA]</scope>
    <source>
        <strain evidence="2 3">Yellowstone</strain>
    </source>
</reference>
<dbReference type="Proteomes" id="UP000295244">
    <property type="component" value="Unassembled WGS sequence"/>
</dbReference>
<dbReference type="AlphaFoldDB" id="A0A4R1BI23"/>
<protein>
    <recommendedName>
        <fullName evidence="1">Cyclic-phosphate processing Receiver domain-containing protein</fullName>
    </recommendedName>
</protein>
<feature type="domain" description="Cyclic-phosphate processing Receiver" evidence="1">
    <location>
        <begin position="1"/>
        <end position="86"/>
    </location>
</feature>
<sequence>MRVWLDDLRPAPGGWEWARTVEEAIISLLSENEVKEMSLDHDLGEGIEEGYALCLWMAEHGVWPTRRIAVHSANPPGAERMCGVIERYGTYRRAPGTKRFER</sequence>
<accession>A0A4R1BI23</accession>
<dbReference type="OrthoDB" id="5124760at2"/>
<name>A0A4R1BI23_9ACTN</name>
<keyword evidence="3" id="KW-1185">Reference proteome</keyword>